<evidence type="ECO:0000256" key="1">
    <source>
        <dbReference type="ARBA" id="ARBA00023004"/>
    </source>
</evidence>
<keyword evidence="1" id="KW-0408">Iron</keyword>
<evidence type="ECO:0000313" key="4">
    <source>
        <dbReference type="Proteomes" id="UP000076609"/>
    </source>
</evidence>
<dbReference type="Pfam" id="PF04023">
    <property type="entry name" value="FeoA"/>
    <property type="match status" value="1"/>
</dbReference>
<keyword evidence="4" id="KW-1185">Reference proteome</keyword>
<dbReference type="RefSeq" id="WP_066692545.1">
    <property type="nucleotide sequence ID" value="NZ_CP117025.1"/>
</dbReference>
<accession>A0ABR5YBM6</accession>
<gene>
    <name evidence="3" type="ORF">AVT10_05505</name>
</gene>
<dbReference type="EMBL" id="LQQO01000034">
    <property type="protein sequence ID" value="KZE11690.1"/>
    <property type="molecule type" value="Genomic_DNA"/>
</dbReference>
<protein>
    <submittedName>
        <fullName evidence="3">Iron transporter FeoA</fullName>
    </submittedName>
</protein>
<evidence type="ECO:0000313" key="3">
    <source>
        <dbReference type="EMBL" id="KZE11690.1"/>
    </source>
</evidence>
<dbReference type="InterPro" id="IPR008988">
    <property type="entry name" value="Transcriptional_repressor_C"/>
</dbReference>
<organism evidence="3 4">
    <name type="scientific">Sphingomonas hankookensis</name>
    <dbReference type="NCBI Taxonomy" id="563996"/>
    <lineage>
        <taxon>Bacteria</taxon>
        <taxon>Pseudomonadati</taxon>
        <taxon>Pseudomonadota</taxon>
        <taxon>Alphaproteobacteria</taxon>
        <taxon>Sphingomonadales</taxon>
        <taxon>Sphingomonadaceae</taxon>
        <taxon>Sphingomonas</taxon>
    </lineage>
</organism>
<proteinExistence type="predicted"/>
<dbReference type="InterPro" id="IPR038157">
    <property type="entry name" value="FeoA_core_dom"/>
</dbReference>
<dbReference type="InterPro" id="IPR007167">
    <property type="entry name" value="Fe-transptr_FeoA-like"/>
</dbReference>
<dbReference type="Gene3D" id="2.30.30.90">
    <property type="match status" value="1"/>
</dbReference>
<dbReference type="SMART" id="SM00899">
    <property type="entry name" value="FeoA"/>
    <property type="match status" value="1"/>
</dbReference>
<feature type="domain" description="Ferrous iron transporter FeoA-like" evidence="2">
    <location>
        <begin position="6"/>
        <end position="82"/>
    </location>
</feature>
<sequence>MLSPNLPLSQLPRTCGATVASVDWEGMSPAEARRLREFGLDEGVDIELLHRAMLAGGPLACRIGRMTVALRAHVAGAIRVAPLAG</sequence>
<reference evidence="4" key="1">
    <citation type="submission" date="2016-01" db="EMBL/GenBank/DDBJ databases">
        <title>Draft genome of Chromobacterium sp. F49.</title>
        <authorList>
            <person name="Hong K.W."/>
        </authorList>
    </citation>
    <scope>NUCLEOTIDE SEQUENCE [LARGE SCALE GENOMIC DNA]</scope>
    <source>
        <strain evidence="4">CN3</strain>
    </source>
</reference>
<evidence type="ECO:0000259" key="2">
    <source>
        <dbReference type="SMART" id="SM00899"/>
    </source>
</evidence>
<dbReference type="SUPFAM" id="SSF50037">
    <property type="entry name" value="C-terminal domain of transcriptional repressors"/>
    <property type="match status" value="1"/>
</dbReference>
<comment type="caution">
    <text evidence="3">The sequence shown here is derived from an EMBL/GenBank/DDBJ whole genome shotgun (WGS) entry which is preliminary data.</text>
</comment>
<name>A0ABR5YBM6_9SPHN</name>
<dbReference type="Proteomes" id="UP000076609">
    <property type="component" value="Unassembled WGS sequence"/>
</dbReference>